<dbReference type="InterPro" id="IPR027417">
    <property type="entry name" value="P-loop_NTPase"/>
</dbReference>
<protein>
    <submittedName>
        <fullName evidence="4">Putative ABC transport system ATP-binding protein</fullName>
    </submittedName>
</protein>
<keyword evidence="1" id="KW-0547">Nucleotide-binding</keyword>
<evidence type="ECO:0000313" key="4">
    <source>
        <dbReference type="EMBL" id="SDO42470.1"/>
    </source>
</evidence>
<dbReference type="PANTHER" id="PTHR24220">
    <property type="entry name" value="IMPORT ATP-BINDING PROTEIN"/>
    <property type="match status" value="1"/>
</dbReference>
<dbReference type="STRING" id="1052260.SAMN05660199_01962"/>
<organism evidence="4 5">
    <name type="scientific">Klenkia soli</name>
    <dbReference type="NCBI Taxonomy" id="1052260"/>
    <lineage>
        <taxon>Bacteria</taxon>
        <taxon>Bacillati</taxon>
        <taxon>Actinomycetota</taxon>
        <taxon>Actinomycetes</taxon>
        <taxon>Geodermatophilales</taxon>
        <taxon>Geodermatophilaceae</taxon>
        <taxon>Klenkia</taxon>
    </lineage>
</organism>
<evidence type="ECO:0000259" key="3">
    <source>
        <dbReference type="PROSITE" id="PS50893"/>
    </source>
</evidence>
<dbReference type="GO" id="GO:0016887">
    <property type="term" value="F:ATP hydrolysis activity"/>
    <property type="evidence" value="ECO:0007669"/>
    <property type="project" value="InterPro"/>
</dbReference>
<dbReference type="SMART" id="SM00382">
    <property type="entry name" value="AAA"/>
    <property type="match status" value="1"/>
</dbReference>
<reference evidence="5" key="1">
    <citation type="submission" date="2016-10" db="EMBL/GenBank/DDBJ databases">
        <authorList>
            <person name="Varghese N."/>
            <person name="Submissions S."/>
        </authorList>
    </citation>
    <scope>NUCLEOTIDE SEQUENCE [LARGE SCALE GENOMIC DNA]</scope>
    <source>
        <strain evidence="5">DSM 45843</strain>
    </source>
</reference>
<dbReference type="PANTHER" id="PTHR24220:SF659">
    <property type="entry name" value="TRANSPORTER, PUTATIVE-RELATED"/>
    <property type="match status" value="1"/>
</dbReference>
<sequence length="227" mass="23800">MALAPTGPAAACDRVVKTYRTATESVTALADVSVQVPRGRVTCVVGPSGSGKSSLLRLLACVDSPDSGSVTVGGERVDHLGARGRRRLRRRQVSYLFQRPGDNLLPYLTAVEQVRLAADLRGARVDDDQVQQLLARLGLAHRADHHPVQLSGGEQQRLAVACGVVGGPALVVADEPTAELDTAAAVRVLGAMESLAADGVGFVVSSHDPRVMAIADGFVRLDQGRLV</sequence>
<dbReference type="EMBL" id="FNIR01000005">
    <property type="protein sequence ID" value="SDO42470.1"/>
    <property type="molecule type" value="Genomic_DNA"/>
</dbReference>
<accession>A0A1H0JG19</accession>
<feature type="domain" description="ABC transporter" evidence="3">
    <location>
        <begin position="13"/>
        <end position="227"/>
    </location>
</feature>
<dbReference type="InterPro" id="IPR017871">
    <property type="entry name" value="ABC_transporter-like_CS"/>
</dbReference>
<name>A0A1H0JG19_9ACTN</name>
<dbReference type="PROSITE" id="PS50893">
    <property type="entry name" value="ABC_TRANSPORTER_2"/>
    <property type="match status" value="1"/>
</dbReference>
<dbReference type="InterPro" id="IPR015854">
    <property type="entry name" value="ABC_transpr_LolD-like"/>
</dbReference>
<dbReference type="Proteomes" id="UP000199088">
    <property type="component" value="Unassembled WGS sequence"/>
</dbReference>
<evidence type="ECO:0000256" key="1">
    <source>
        <dbReference type="ARBA" id="ARBA00022741"/>
    </source>
</evidence>
<dbReference type="OrthoDB" id="5181363at2"/>
<dbReference type="GO" id="GO:0022857">
    <property type="term" value="F:transmembrane transporter activity"/>
    <property type="evidence" value="ECO:0007669"/>
    <property type="project" value="TreeGrafter"/>
</dbReference>
<evidence type="ECO:0000313" key="5">
    <source>
        <dbReference type="Proteomes" id="UP000199088"/>
    </source>
</evidence>
<keyword evidence="2 4" id="KW-0067">ATP-binding</keyword>
<dbReference type="Pfam" id="PF00005">
    <property type="entry name" value="ABC_tran"/>
    <property type="match status" value="1"/>
</dbReference>
<dbReference type="GO" id="GO:0005886">
    <property type="term" value="C:plasma membrane"/>
    <property type="evidence" value="ECO:0007669"/>
    <property type="project" value="TreeGrafter"/>
</dbReference>
<dbReference type="InterPro" id="IPR003593">
    <property type="entry name" value="AAA+_ATPase"/>
</dbReference>
<proteinExistence type="predicted"/>
<keyword evidence="5" id="KW-1185">Reference proteome</keyword>
<dbReference type="AlphaFoldDB" id="A0A1H0JG19"/>
<dbReference type="SUPFAM" id="SSF52540">
    <property type="entry name" value="P-loop containing nucleoside triphosphate hydrolases"/>
    <property type="match status" value="1"/>
</dbReference>
<gene>
    <name evidence="4" type="ORF">SAMN05660199_01962</name>
</gene>
<dbReference type="PROSITE" id="PS00211">
    <property type="entry name" value="ABC_TRANSPORTER_1"/>
    <property type="match status" value="1"/>
</dbReference>
<dbReference type="Gene3D" id="3.40.50.300">
    <property type="entry name" value="P-loop containing nucleotide triphosphate hydrolases"/>
    <property type="match status" value="1"/>
</dbReference>
<dbReference type="InterPro" id="IPR003439">
    <property type="entry name" value="ABC_transporter-like_ATP-bd"/>
</dbReference>
<evidence type="ECO:0000256" key="2">
    <source>
        <dbReference type="ARBA" id="ARBA00022840"/>
    </source>
</evidence>
<dbReference type="RefSeq" id="WP_091243954.1">
    <property type="nucleotide sequence ID" value="NZ_FNIR01000005.1"/>
</dbReference>
<dbReference type="GO" id="GO:0005524">
    <property type="term" value="F:ATP binding"/>
    <property type="evidence" value="ECO:0007669"/>
    <property type="project" value="UniProtKB-KW"/>
</dbReference>